<evidence type="ECO:0000256" key="6">
    <source>
        <dbReference type="ARBA" id="ARBA00023136"/>
    </source>
</evidence>
<dbReference type="SUPFAM" id="SSF103473">
    <property type="entry name" value="MFS general substrate transporter"/>
    <property type="match status" value="1"/>
</dbReference>
<comment type="subcellular location">
    <subcellularLocation>
        <location evidence="1">Cell membrane</location>
        <topology evidence="1">Multi-pass membrane protein</topology>
    </subcellularLocation>
</comment>
<feature type="transmembrane region" description="Helical" evidence="7">
    <location>
        <begin position="227"/>
        <end position="251"/>
    </location>
</feature>
<feature type="domain" description="Major facilitator superfamily (MFS) profile" evidence="8">
    <location>
        <begin position="223"/>
        <end position="419"/>
    </location>
</feature>
<accession>A0A381YEF4</accession>
<dbReference type="EMBL" id="UINC01017922">
    <property type="protein sequence ID" value="SVA74817.1"/>
    <property type="molecule type" value="Genomic_DNA"/>
</dbReference>
<evidence type="ECO:0000256" key="4">
    <source>
        <dbReference type="ARBA" id="ARBA00022692"/>
    </source>
</evidence>
<reference evidence="9" key="1">
    <citation type="submission" date="2018-05" db="EMBL/GenBank/DDBJ databases">
        <authorList>
            <person name="Lanie J.A."/>
            <person name="Ng W.-L."/>
            <person name="Kazmierczak K.M."/>
            <person name="Andrzejewski T.M."/>
            <person name="Davidsen T.M."/>
            <person name="Wayne K.J."/>
            <person name="Tettelin H."/>
            <person name="Glass J.I."/>
            <person name="Rusch D."/>
            <person name="Podicherti R."/>
            <person name="Tsui H.-C.T."/>
            <person name="Winkler M.E."/>
        </authorList>
    </citation>
    <scope>NUCLEOTIDE SEQUENCE</scope>
</reference>
<evidence type="ECO:0000256" key="1">
    <source>
        <dbReference type="ARBA" id="ARBA00004651"/>
    </source>
</evidence>
<keyword evidence="3" id="KW-1003">Cell membrane</keyword>
<feature type="transmembrane region" description="Helical" evidence="7">
    <location>
        <begin position="319"/>
        <end position="340"/>
    </location>
</feature>
<dbReference type="InterPro" id="IPR036259">
    <property type="entry name" value="MFS_trans_sf"/>
</dbReference>
<dbReference type="Gene3D" id="1.20.1250.20">
    <property type="entry name" value="MFS general substrate transporter like domains"/>
    <property type="match status" value="1"/>
</dbReference>
<dbReference type="GO" id="GO:0022857">
    <property type="term" value="F:transmembrane transporter activity"/>
    <property type="evidence" value="ECO:0007669"/>
    <property type="project" value="InterPro"/>
</dbReference>
<keyword evidence="5 7" id="KW-1133">Transmembrane helix</keyword>
<dbReference type="AlphaFoldDB" id="A0A381YEF4"/>
<feature type="transmembrane region" description="Helical" evidence="7">
    <location>
        <begin position="176"/>
        <end position="196"/>
    </location>
</feature>
<dbReference type="PANTHER" id="PTHR23513:SF11">
    <property type="entry name" value="STAPHYLOFERRIN A TRANSPORTER"/>
    <property type="match status" value="1"/>
</dbReference>
<organism evidence="9">
    <name type="scientific">marine metagenome</name>
    <dbReference type="NCBI Taxonomy" id="408172"/>
    <lineage>
        <taxon>unclassified sequences</taxon>
        <taxon>metagenomes</taxon>
        <taxon>ecological metagenomes</taxon>
    </lineage>
</organism>
<feature type="transmembrane region" description="Helical" evidence="7">
    <location>
        <begin position="383"/>
        <end position="405"/>
    </location>
</feature>
<keyword evidence="4 7" id="KW-0812">Transmembrane</keyword>
<protein>
    <recommendedName>
        <fullName evidence="8">Major facilitator superfamily (MFS) profile domain-containing protein</fullName>
    </recommendedName>
</protein>
<feature type="transmembrane region" description="Helical" evidence="7">
    <location>
        <begin position="21"/>
        <end position="41"/>
    </location>
</feature>
<evidence type="ECO:0000256" key="7">
    <source>
        <dbReference type="SAM" id="Phobius"/>
    </source>
</evidence>
<evidence type="ECO:0000259" key="8">
    <source>
        <dbReference type="PROSITE" id="PS50850"/>
    </source>
</evidence>
<dbReference type="PANTHER" id="PTHR23513">
    <property type="entry name" value="INTEGRAL MEMBRANE EFFLUX PROTEIN-RELATED"/>
    <property type="match status" value="1"/>
</dbReference>
<feature type="transmembrane region" description="Helical" evidence="7">
    <location>
        <begin position="263"/>
        <end position="285"/>
    </location>
</feature>
<evidence type="ECO:0000256" key="3">
    <source>
        <dbReference type="ARBA" id="ARBA00022475"/>
    </source>
</evidence>
<sequence>MGSIPHLAAFKHKDYRFAWASNALGGASTWTFLIASQWYVLAESDSSGLVGLFTFASMLPFLLASPIGGIFSDRMERKRLTAITTGGTLAVIIVAATLAIADILQLWHLCILAFISGSFRATQETSLVSLVANIVPKKDLLNAITLNAATRHGSRVIGMSILLLTRLPVTEGFSTAQFFCASALFGLGSLAAILLVSTRSVGEEAPTTGLITGMRDGLKFIYTNRPVGIFIVLVAFHCALVMSFDSILPVFSRDTLGSNDESLLALLVLSFGSGSVVGTFLISGIESEKRKGFVLIATGLISAISPIGLGFSTTLGPAFIFKFLMGASQSTFMALTMTFVQLFTPDHVRGRVSSLYILHAGGIMAFANLGYGNLADLFGVSEILIVTGVVFLSAFVALVSTDPVLKDVYKGKNIALSAV</sequence>
<proteinExistence type="predicted"/>
<evidence type="ECO:0000256" key="5">
    <source>
        <dbReference type="ARBA" id="ARBA00022989"/>
    </source>
</evidence>
<feature type="transmembrane region" description="Helical" evidence="7">
    <location>
        <begin position="352"/>
        <end position="371"/>
    </location>
</feature>
<dbReference type="PROSITE" id="PS50850">
    <property type="entry name" value="MFS"/>
    <property type="match status" value="1"/>
</dbReference>
<evidence type="ECO:0000313" key="9">
    <source>
        <dbReference type="EMBL" id="SVA74817.1"/>
    </source>
</evidence>
<dbReference type="GO" id="GO:0005886">
    <property type="term" value="C:plasma membrane"/>
    <property type="evidence" value="ECO:0007669"/>
    <property type="project" value="UniProtKB-SubCell"/>
</dbReference>
<dbReference type="CDD" id="cd06173">
    <property type="entry name" value="MFS_MefA_like"/>
    <property type="match status" value="1"/>
</dbReference>
<dbReference type="Pfam" id="PF05977">
    <property type="entry name" value="MFS_3"/>
    <property type="match status" value="1"/>
</dbReference>
<keyword evidence="6 7" id="KW-0472">Membrane</keyword>
<feature type="transmembrane region" description="Helical" evidence="7">
    <location>
        <begin position="292"/>
        <end position="313"/>
    </location>
</feature>
<name>A0A381YEF4_9ZZZZ</name>
<feature type="transmembrane region" description="Helical" evidence="7">
    <location>
        <begin position="89"/>
        <end position="115"/>
    </location>
</feature>
<evidence type="ECO:0000256" key="2">
    <source>
        <dbReference type="ARBA" id="ARBA00022448"/>
    </source>
</evidence>
<feature type="transmembrane region" description="Helical" evidence="7">
    <location>
        <begin position="47"/>
        <end position="68"/>
    </location>
</feature>
<gene>
    <name evidence="9" type="ORF">METZ01_LOCUS127671</name>
</gene>
<dbReference type="InterPro" id="IPR010290">
    <property type="entry name" value="TM_effector"/>
</dbReference>
<dbReference type="InterPro" id="IPR020846">
    <property type="entry name" value="MFS_dom"/>
</dbReference>
<keyword evidence="2" id="KW-0813">Transport</keyword>